<name>A0ABV0ZDQ1_9TELE</name>
<organism evidence="1 2">
    <name type="scientific">Ameca splendens</name>
    <dbReference type="NCBI Taxonomy" id="208324"/>
    <lineage>
        <taxon>Eukaryota</taxon>
        <taxon>Metazoa</taxon>
        <taxon>Chordata</taxon>
        <taxon>Craniata</taxon>
        <taxon>Vertebrata</taxon>
        <taxon>Euteleostomi</taxon>
        <taxon>Actinopterygii</taxon>
        <taxon>Neopterygii</taxon>
        <taxon>Teleostei</taxon>
        <taxon>Neoteleostei</taxon>
        <taxon>Acanthomorphata</taxon>
        <taxon>Ovalentaria</taxon>
        <taxon>Atherinomorphae</taxon>
        <taxon>Cyprinodontiformes</taxon>
        <taxon>Goodeidae</taxon>
        <taxon>Ameca</taxon>
    </lineage>
</organism>
<comment type="caution">
    <text evidence="1">The sequence shown here is derived from an EMBL/GenBank/DDBJ whole genome shotgun (WGS) entry which is preliminary data.</text>
</comment>
<proteinExistence type="predicted"/>
<evidence type="ECO:0000313" key="2">
    <source>
        <dbReference type="Proteomes" id="UP001469553"/>
    </source>
</evidence>
<evidence type="ECO:0000313" key="1">
    <source>
        <dbReference type="EMBL" id="MEQ2304035.1"/>
    </source>
</evidence>
<reference evidence="1 2" key="1">
    <citation type="submission" date="2021-06" db="EMBL/GenBank/DDBJ databases">
        <authorList>
            <person name="Palmer J.M."/>
        </authorList>
    </citation>
    <scope>NUCLEOTIDE SEQUENCE [LARGE SCALE GENOMIC DNA]</scope>
    <source>
        <strain evidence="1 2">AS_MEX2019</strain>
        <tissue evidence="1">Muscle</tissue>
    </source>
</reference>
<keyword evidence="2" id="KW-1185">Reference proteome</keyword>
<accession>A0ABV0ZDQ1</accession>
<dbReference type="Proteomes" id="UP001469553">
    <property type="component" value="Unassembled WGS sequence"/>
</dbReference>
<dbReference type="EMBL" id="JAHRIP010058503">
    <property type="protein sequence ID" value="MEQ2304035.1"/>
    <property type="molecule type" value="Genomic_DNA"/>
</dbReference>
<sequence>MRTQVSLPHSLQLDAVRRLRACPPDCQSPLSEPFLLVQGYMYSPFLIQTDDLLRLQLVQLTSSYNR</sequence>
<protein>
    <submittedName>
        <fullName evidence="1">Uncharacterized protein</fullName>
    </submittedName>
</protein>
<gene>
    <name evidence="1" type="ORF">AMECASPLE_022915</name>
</gene>